<organism evidence="2 3">
    <name type="scientific">Linum trigynum</name>
    <dbReference type="NCBI Taxonomy" id="586398"/>
    <lineage>
        <taxon>Eukaryota</taxon>
        <taxon>Viridiplantae</taxon>
        <taxon>Streptophyta</taxon>
        <taxon>Embryophyta</taxon>
        <taxon>Tracheophyta</taxon>
        <taxon>Spermatophyta</taxon>
        <taxon>Magnoliopsida</taxon>
        <taxon>eudicotyledons</taxon>
        <taxon>Gunneridae</taxon>
        <taxon>Pentapetalae</taxon>
        <taxon>rosids</taxon>
        <taxon>fabids</taxon>
        <taxon>Malpighiales</taxon>
        <taxon>Linaceae</taxon>
        <taxon>Linum</taxon>
    </lineage>
</organism>
<protein>
    <submittedName>
        <fullName evidence="2">Uncharacterized protein</fullName>
    </submittedName>
</protein>
<keyword evidence="3" id="KW-1185">Reference proteome</keyword>
<feature type="region of interest" description="Disordered" evidence="1">
    <location>
        <begin position="1"/>
        <end position="104"/>
    </location>
</feature>
<accession>A0AAV2CGB2</accession>
<name>A0AAV2CGB2_9ROSI</name>
<dbReference type="EMBL" id="OZ034813">
    <property type="protein sequence ID" value="CAL1354856.1"/>
    <property type="molecule type" value="Genomic_DNA"/>
</dbReference>
<feature type="compositionally biased region" description="Polar residues" evidence="1">
    <location>
        <begin position="36"/>
        <end position="54"/>
    </location>
</feature>
<reference evidence="2 3" key="1">
    <citation type="submission" date="2024-04" db="EMBL/GenBank/DDBJ databases">
        <authorList>
            <person name="Fracassetti M."/>
        </authorList>
    </citation>
    <scope>NUCLEOTIDE SEQUENCE [LARGE SCALE GENOMIC DNA]</scope>
</reference>
<sequence>MPQLKKKKADADKGVPIPEFYWATRSGRVRPEPARSTESVSGRSGRQTGTTLNEDSQHTDTVHPEEPNGNDDSEAEASNHDNGEGSNPTGLEPPPATKKRGLSKGYEIMKRTGNGGKIDGIYVMENGQSFVVPNESLLKRELGVITRLMAPIRKYYWSKLTEADKHPLFKKLEDEFDIDT</sequence>
<feature type="compositionally biased region" description="Basic and acidic residues" evidence="1">
    <location>
        <begin position="55"/>
        <end position="66"/>
    </location>
</feature>
<proteinExistence type="predicted"/>
<gene>
    <name evidence="2" type="ORF">LTRI10_LOCUS2642</name>
</gene>
<dbReference type="Proteomes" id="UP001497516">
    <property type="component" value="Chromosome 1"/>
</dbReference>
<evidence type="ECO:0000256" key="1">
    <source>
        <dbReference type="SAM" id="MobiDB-lite"/>
    </source>
</evidence>
<evidence type="ECO:0000313" key="3">
    <source>
        <dbReference type="Proteomes" id="UP001497516"/>
    </source>
</evidence>
<evidence type="ECO:0000313" key="2">
    <source>
        <dbReference type="EMBL" id="CAL1354856.1"/>
    </source>
</evidence>
<dbReference type="AlphaFoldDB" id="A0AAV2CGB2"/>